<evidence type="ECO:0000313" key="1">
    <source>
        <dbReference type="EMBL" id="KAI8567897.1"/>
    </source>
</evidence>
<proteinExistence type="predicted"/>
<sequence>MTNGDGDQKERRTAVNVEYGDRRENGEGDERQYTVCETRTLFSIKILNPNVYGICITHIGWAIKHEVGLDNSNSETGTNFFSTTDSSKGQFGWDIRRGFDQIEDMRPKIYLFGDSITEESFSFADGGWGASLVHHFSRTVDVVVRGYSGYNTRWALRVLDKVFPPPEKEAPVAVTVFFGANDACLPDRSGAFQHIFVGFQKRWPGTNIILITPPPIDEDGRLLHPYVENASGLPERTNEAAGAYAKACVAIARQCGILVVDLWTKMLEFPGWQKAYLSDGLHLTQAGNRIVFEEVIAKLREAGLSLETLPVDLPRFDQIDYNDPVKAFDRVLNS</sequence>
<evidence type="ECO:0000313" key="2">
    <source>
        <dbReference type="Proteomes" id="UP001062846"/>
    </source>
</evidence>
<name>A0ACC0PT81_RHOML</name>
<keyword evidence="2" id="KW-1185">Reference proteome</keyword>
<comment type="caution">
    <text evidence="1">The sequence shown here is derived from an EMBL/GenBank/DDBJ whole genome shotgun (WGS) entry which is preliminary data.</text>
</comment>
<reference evidence="1" key="1">
    <citation type="submission" date="2022-02" db="EMBL/GenBank/DDBJ databases">
        <title>Plant Genome Project.</title>
        <authorList>
            <person name="Zhang R.-G."/>
        </authorList>
    </citation>
    <scope>NUCLEOTIDE SEQUENCE</scope>
    <source>
        <strain evidence="1">AT1</strain>
    </source>
</reference>
<dbReference type="Proteomes" id="UP001062846">
    <property type="component" value="Chromosome 2"/>
</dbReference>
<organism evidence="1 2">
    <name type="scientific">Rhododendron molle</name>
    <name type="common">Chinese azalea</name>
    <name type="synonym">Azalea mollis</name>
    <dbReference type="NCBI Taxonomy" id="49168"/>
    <lineage>
        <taxon>Eukaryota</taxon>
        <taxon>Viridiplantae</taxon>
        <taxon>Streptophyta</taxon>
        <taxon>Embryophyta</taxon>
        <taxon>Tracheophyta</taxon>
        <taxon>Spermatophyta</taxon>
        <taxon>Magnoliopsida</taxon>
        <taxon>eudicotyledons</taxon>
        <taxon>Gunneridae</taxon>
        <taxon>Pentapetalae</taxon>
        <taxon>asterids</taxon>
        <taxon>Ericales</taxon>
        <taxon>Ericaceae</taxon>
        <taxon>Ericoideae</taxon>
        <taxon>Rhodoreae</taxon>
        <taxon>Rhododendron</taxon>
    </lineage>
</organism>
<protein>
    <submittedName>
        <fullName evidence="1">Uncharacterized protein</fullName>
    </submittedName>
</protein>
<gene>
    <name evidence="1" type="ORF">RHMOL_Rhmol02G0156900</name>
</gene>
<accession>A0ACC0PT81</accession>
<dbReference type="EMBL" id="CM046389">
    <property type="protein sequence ID" value="KAI8567897.1"/>
    <property type="molecule type" value="Genomic_DNA"/>
</dbReference>